<reference evidence="1" key="1">
    <citation type="submission" date="2021-05" db="EMBL/GenBank/DDBJ databases">
        <authorList>
            <person name="Scholz U."/>
            <person name="Mascher M."/>
            <person name="Fiebig A."/>
        </authorList>
    </citation>
    <scope>NUCLEOTIDE SEQUENCE [LARGE SCALE GENOMIC DNA]</scope>
</reference>
<protein>
    <submittedName>
        <fullName evidence="1">Uncharacterized protein</fullName>
    </submittedName>
</protein>
<dbReference type="EnsemblPlants" id="AVESA.00010b.r2.6CG1109710.1">
    <property type="protein sequence ID" value="AVESA.00010b.r2.6CG1109710.1.CDS"/>
    <property type="gene ID" value="AVESA.00010b.r2.6CG1109710"/>
</dbReference>
<keyword evidence="2" id="KW-1185">Reference proteome</keyword>
<evidence type="ECO:0000313" key="1">
    <source>
        <dbReference type="EnsemblPlants" id="AVESA.00010b.r2.6CG1109710.1.CDS"/>
    </source>
</evidence>
<accession>A0ACD5Z6N8</accession>
<reference evidence="1" key="2">
    <citation type="submission" date="2025-09" db="UniProtKB">
        <authorList>
            <consortium name="EnsemblPlants"/>
        </authorList>
    </citation>
    <scope>IDENTIFICATION</scope>
</reference>
<evidence type="ECO:0000313" key="2">
    <source>
        <dbReference type="Proteomes" id="UP001732700"/>
    </source>
</evidence>
<organism evidence="1 2">
    <name type="scientific">Avena sativa</name>
    <name type="common">Oat</name>
    <dbReference type="NCBI Taxonomy" id="4498"/>
    <lineage>
        <taxon>Eukaryota</taxon>
        <taxon>Viridiplantae</taxon>
        <taxon>Streptophyta</taxon>
        <taxon>Embryophyta</taxon>
        <taxon>Tracheophyta</taxon>
        <taxon>Spermatophyta</taxon>
        <taxon>Magnoliopsida</taxon>
        <taxon>Liliopsida</taxon>
        <taxon>Poales</taxon>
        <taxon>Poaceae</taxon>
        <taxon>BOP clade</taxon>
        <taxon>Pooideae</taxon>
        <taxon>Poodae</taxon>
        <taxon>Poeae</taxon>
        <taxon>Poeae Chloroplast Group 1 (Aveneae type)</taxon>
        <taxon>Aveninae</taxon>
        <taxon>Avena</taxon>
    </lineage>
</organism>
<sequence length="345" mass="38924">MVVECDSTSLSDICARMIQSCSYTVKVKVCGDGTKIYGDSTFNWDIVEGSSSSLKDLLASIAGTFPLFSGENIILEYVDSISGKNICVSNDEECLKMYESFHQNRSGNLIIKQSEPSDIVDVHFTPLNQTPSIALPSQASNVNDEAIVCLLDTYLANPHEEYEHVGVDEEDQYSIGSAGSDSDDELGAKKDIPNSEHVEDSSYDDEWVTEDARPDVTPEIVYDKENPPMHVGAKYPNIEEFRLAIATYAIKKEFDFKVEKSEPTRFRAHCRESKDCTWRIHVGRLDDGETMEVKVHLEKHTCASTKKKKEQHNASKAWVCDKVMDWVKEDPSVRPKELQRRLHEK</sequence>
<dbReference type="Proteomes" id="UP001732700">
    <property type="component" value="Chromosome 6C"/>
</dbReference>
<proteinExistence type="predicted"/>
<name>A0ACD5Z6N8_AVESA</name>